<dbReference type="InterPro" id="IPR025554">
    <property type="entry name" value="DUF4140"/>
</dbReference>
<keyword evidence="1" id="KW-0175">Coiled coil</keyword>
<dbReference type="InterPro" id="IPR011935">
    <property type="entry name" value="CHP02231"/>
</dbReference>
<feature type="compositionally biased region" description="Polar residues" evidence="2">
    <location>
        <begin position="299"/>
        <end position="309"/>
    </location>
</feature>
<dbReference type="AlphaFoldDB" id="A0AAE6KQM4"/>
<sequence>MLILGLGLMAVGVLGATLDAPVTSVTVYSDQAQVVRSGSLTVSGSRRVTFPQLPKNVDTDSIRVEAEGAEVSHVDVRIVKGESFSHDEARKLIASMEEIDAALARITAERNVHHAQIEALRRVRPSAQSDSEAARAQTPPTTWNAAVSFLVDNVARMEARMRELEAQSATLQKEQQQYKERATMLGKTFGEPGVEVTATLTGKGATEVALTYLATSARWYPHYELQFQPETQRMQMAFYGRVSQETGEDWESARLTLSTALPANAMELPKLSTWKLGIRERFIPTPRPHEESVQPAPDASNTPSQTTASAEEMLRSQLLRLAGERGLTQPAASKPQVTAQREQGGLGAIRGTIIDAQSRQTLSDVVVTATSSSSEAEHVTVTDAKGEYLLPRLPSGAYTVRYEREGYKPYARNSIQLRSSRTLRVNAELLPDSLNEAIEIVGRPPTIDVGSTTMGVNIDQEFIKRIPVANRDGSIQRSMSLTPPPGWRPPIFAPESPVAAAGGYNLTFSSQHPETLLSNKGERSLPLVSESWPVQVERKIFPALSPNTYLVATLQGPSRNVFPGGDASLFVGADPAGTATLTTIVPGESFTLPLGIDRAVRSARDVRLVESEKGFISKDEVGTYEVTIEVPNPYPFPLAVSVVDQLPLNKDGKVEVALVRAGPSPQFDKGTGKLQWDVVVPPSSKSTVSFQYTLSRPKGWRLYQKYQN</sequence>
<dbReference type="InterPro" id="IPR037291">
    <property type="entry name" value="DUF4139"/>
</dbReference>
<dbReference type="Pfam" id="PF13600">
    <property type="entry name" value="DUF4140"/>
    <property type="match status" value="1"/>
</dbReference>
<protein>
    <submittedName>
        <fullName evidence="5">Oar</fullName>
    </submittedName>
</protein>
<dbReference type="Pfam" id="PF13598">
    <property type="entry name" value="DUF4139"/>
    <property type="match status" value="1"/>
</dbReference>
<evidence type="ECO:0000313" key="6">
    <source>
        <dbReference type="Proteomes" id="UP000320179"/>
    </source>
</evidence>
<evidence type="ECO:0000256" key="1">
    <source>
        <dbReference type="SAM" id="Coils"/>
    </source>
</evidence>
<dbReference type="InterPro" id="IPR013784">
    <property type="entry name" value="Carb-bd-like_fold"/>
</dbReference>
<dbReference type="Gene3D" id="2.60.40.1120">
    <property type="entry name" value="Carboxypeptidase-like, regulatory domain"/>
    <property type="match status" value="1"/>
</dbReference>
<feature type="region of interest" description="Disordered" evidence="2">
    <location>
        <begin position="286"/>
        <end position="309"/>
    </location>
</feature>
<dbReference type="PANTHER" id="PTHR31005:SF8">
    <property type="entry name" value="DUF4139 DOMAIN-CONTAINING PROTEIN"/>
    <property type="match status" value="1"/>
</dbReference>
<dbReference type="SUPFAM" id="SSF49452">
    <property type="entry name" value="Starch-binding domain-like"/>
    <property type="match status" value="1"/>
</dbReference>
<dbReference type="GO" id="GO:0030246">
    <property type="term" value="F:carbohydrate binding"/>
    <property type="evidence" value="ECO:0007669"/>
    <property type="project" value="InterPro"/>
</dbReference>
<reference evidence="5 6" key="1">
    <citation type="journal article" date="2019" name="Science">
        <title>Social genes are selection hotspots in kin groups of a soil microbe.</title>
        <authorList>
            <person name="Wielgoss S."/>
            <person name="Wolfensberger R."/>
            <person name="Sun L."/>
            <person name="Fiegna F."/>
            <person name="Velicer G.J."/>
        </authorList>
    </citation>
    <scope>NUCLEOTIDE SEQUENCE [LARGE SCALE GENOMIC DNA]</scope>
    <source>
        <strain evidence="5 6">MC3.5.9c15</strain>
    </source>
</reference>
<evidence type="ECO:0000256" key="2">
    <source>
        <dbReference type="SAM" id="MobiDB-lite"/>
    </source>
</evidence>
<evidence type="ECO:0000313" key="5">
    <source>
        <dbReference type="EMBL" id="QDE66382.1"/>
    </source>
</evidence>
<dbReference type="PANTHER" id="PTHR31005">
    <property type="entry name" value="DUF4139 DOMAIN-CONTAINING PROTEIN"/>
    <property type="match status" value="1"/>
</dbReference>
<gene>
    <name evidence="5" type="ORF">BHS09_04855</name>
</gene>
<proteinExistence type="predicted"/>
<evidence type="ECO:0000259" key="4">
    <source>
        <dbReference type="Pfam" id="PF13600"/>
    </source>
</evidence>
<dbReference type="EMBL" id="CP017174">
    <property type="protein sequence ID" value="QDE66382.1"/>
    <property type="molecule type" value="Genomic_DNA"/>
</dbReference>
<dbReference type="NCBIfam" id="TIGR02231">
    <property type="entry name" value="mucoidy inhibitor MuiA family protein"/>
    <property type="match status" value="1"/>
</dbReference>
<accession>A0AAE6KQM4</accession>
<evidence type="ECO:0000259" key="3">
    <source>
        <dbReference type="Pfam" id="PF13598"/>
    </source>
</evidence>
<dbReference type="Pfam" id="PF13715">
    <property type="entry name" value="CarbopepD_reg_2"/>
    <property type="match status" value="1"/>
</dbReference>
<dbReference type="Proteomes" id="UP000320179">
    <property type="component" value="Chromosome"/>
</dbReference>
<feature type="domain" description="DUF4139" evidence="3">
    <location>
        <begin position="209"/>
        <end position="698"/>
    </location>
</feature>
<name>A0AAE6KQM4_MYXXA</name>
<feature type="coiled-coil region" evidence="1">
    <location>
        <begin position="147"/>
        <end position="181"/>
    </location>
</feature>
<organism evidence="5 6">
    <name type="scientific">Myxococcus xanthus</name>
    <dbReference type="NCBI Taxonomy" id="34"/>
    <lineage>
        <taxon>Bacteria</taxon>
        <taxon>Pseudomonadati</taxon>
        <taxon>Myxococcota</taxon>
        <taxon>Myxococcia</taxon>
        <taxon>Myxococcales</taxon>
        <taxon>Cystobacterineae</taxon>
        <taxon>Myxococcaceae</taxon>
        <taxon>Myxococcus</taxon>
    </lineage>
</organism>
<feature type="domain" description="DUF4140" evidence="4">
    <location>
        <begin position="25"/>
        <end position="120"/>
    </location>
</feature>
<dbReference type="RefSeq" id="WP_140787728.1">
    <property type="nucleotide sequence ID" value="NZ_CP017169.1"/>
</dbReference>